<accession>A0ABD2XC22</accession>
<comment type="caution">
    <text evidence="2">The sequence shown here is derived from an EMBL/GenBank/DDBJ whole genome shotgun (WGS) entry which is preliminary data.</text>
</comment>
<protein>
    <recommendedName>
        <fullName evidence="4">Ribosome biogenesis protein NOP53</fullName>
    </recommendedName>
</protein>
<name>A0ABD2XC22_9HYME</name>
<feature type="region of interest" description="Disordered" evidence="1">
    <location>
        <begin position="1"/>
        <end position="76"/>
    </location>
</feature>
<keyword evidence="3" id="KW-1185">Reference proteome</keyword>
<feature type="compositionally biased region" description="Basic and acidic residues" evidence="1">
    <location>
        <begin position="33"/>
        <end position="74"/>
    </location>
</feature>
<evidence type="ECO:0000313" key="3">
    <source>
        <dbReference type="Proteomes" id="UP001627154"/>
    </source>
</evidence>
<reference evidence="2 3" key="1">
    <citation type="journal article" date="2024" name="bioRxiv">
        <title>A reference genome for Trichogramma kaykai: A tiny desert-dwelling parasitoid wasp with competing sex-ratio distorters.</title>
        <authorList>
            <person name="Culotta J."/>
            <person name="Lindsey A.R."/>
        </authorList>
    </citation>
    <scope>NUCLEOTIDE SEQUENCE [LARGE SCALE GENOMIC DNA]</scope>
    <source>
        <strain evidence="2 3">KSX58</strain>
    </source>
</reference>
<proteinExistence type="predicted"/>
<sequence length="263" mass="30335">MASRRKHQNKKKSTGTSTPKLHGKERKRQRLRGFVEQRKKARRDAAKQRGEALRDAADQREKALRDAAEQHEEALSDAAEQLTEVIVRDRLRQRDMARKADTLMEVTCAACESETVSVQNIDAAELVLVSADSEVATLPLTDEKLLDVVQVDDVPVQTTVPLEQPAKAEKLNAVVSLLPWRLIPITPSYRPTSRAVLQRREEFHRNRETVVRQQLREREAEKRQRLKPKPMVRDIFAEQLDVPDEEYNEWLHPTCVSFSDMRF</sequence>
<evidence type="ECO:0000313" key="2">
    <source>
        <dbReference type="EMBL" id="KAL3402650.1"/>
    </source>
</evidence>
<evidence type="ECO:0008006" key="4">
    <source>
        <dbReference type="Google" id="ProtNLM"/>
    </source>
</evidence>
<gene>
    <name evidence="2" type="ORF">TKK_004579</name>
</gene>
<feature type="compositionally biased region" description="Basic residues" evidence="1">
    <location>
        <begin position="21"/>
        <end position="31"/>
    </location>
</feature>
<dbReference type="AlphaFoldDB" id="A0ABD2XC22"/>
<organism evidence="2 3">
    <name type="scientific">Trichogramma kaykai</name>
    <dbReference type="NCBI Taxonomy" id="54128"/>
    <lineage>
        <taxon>Eukaryota</taxon>
        <taxon>Metazoa</taxon>
        <taxon>Ecdysozoa</taxon>
        <taxon>Arthropoda</taxon>
        <taxon>Hexapoda</taxon>
        <taxon>Insecta</taxon>
        <taxon>Pterygota</taxon>
        <taxon>Neoptera</taxon>
        <taxon>Endopterygota</taxon>
        <taxon>Hymenoptera</taxon>
        <taxon>Apocrita</taxon>
        <taxon>Proctotrupomorpha</taxon>
        <taxon>Chalcidoidea</taxon>
        <taxon>Trichogrammatidae</taxon>
        <taxon>Trichogramma</taxon>
    </lineage>
</organism>
<feature type="compositionally biased region" description="Basic residues" evidence="1">
    <location>
        <begin position="1"/>
        <end position="13"/>
    </location>
</feature>
<dbReference type="Proteomes" id="UP001627154">
    <property type="component" value="Unassembled WGS sequence"/>
</dbReference>
<dbReference type="EMBL" id="JBJJXI010000034">
    <property type="protein sequence ID" value="KAL3402650.1"/>
    <property type="molecule type" value="Genomic_DNA"/>
</dbReference>
<evidence type="ECO:0000256" key="1">
    <source>
        <dbReference type="SAM" id="MobiDB-lite"/>
    </source>
</evidence>